<dbReference type="GO" id="GO:0005829">
    <property type="term" value="C:cytosol"/>
    <property type="evidence" value="ECO:0007669"/>
    <property type="project" value="TreeGrafter"/>
</dbReference>
<dbReference type="GO" id="GO:0003684">
    <property type="term" value="F:damaged DNA binding"/>
    <property type="evidence" value="ECO:0007669"/>
    <property type="project" value="InterPro"/>
</dbReference>
<evidence type="ECO:0000256" key="2">
    <source>
        <dbReference type="ARBA" id="ARBA00022763"/>
    </source>
</evidence>
<sequence length="423" mass="47563">MHAPKRSIGLIDCNNFYASCERVFRPDLNHQPIIVLSNNDGCAVSRSNEAKALGIKMGVPLFKISDLVREHGVHVFSSNYPLYADMSNRVMAILREYSPVQEVYSIDECFLDLTGFHDIDQRARQIRDRVFRETSISVCIGIGASPTLSKLSNFVAKRHPRSQGVFNFNLLNNKQQESVLKNIPVEEIWGIGRQLTKALDVIGIQTALQLRTADISSMRKRFGIVMEKTVRELRGEACIELTESAPAKQQIITSRSFGQPVTEIEELQDALAHFISTSARKLRAQHSCAALLQVFIMTDRFREDQPQYCPSLALPLMTPTASSMTLQRYAVAALAAMFRPGYCYKKAGVILSEIFPETQFQGDMFAGAPDDPSLMATLDQINARFGKGTLKLSQDGSRRSWQMRQDRKSPEYTTNWAELPVCR</sequence>
<dbReference type="NCBIfam" id="NF002955">
    <property type="entry name" value="PRK03609.1"/>
    <property type="match status" value="1"/>
</dbReference>
<protein>
    <submittedName>
        <fullName evidence="7">Y-family DNA polymerase</fullName>
    </submittedName>
</protein>
<organism evidence="7 8">
    <name type="scientific">Undibacterium oligocarboniphilum</name>
    <dbReference type="NCBI Taxonomy" id="666702"/>
    <lineage>
        <taxon>Bacteria</taxon>
        <taxon>Pseudomonadati</taxon>
        <taxon>Pseudomonadota</taxon>
        <taxon>Betaproteobacteria</taxon>
        <taxon>Burkholderiales</taxon>
        <taxon>Oxalobacteraceae</taxon>
        <taxon>Undibacterium</taxon>
    </lineage>
</organism>
<evidence type="ECO:0000259" key="6">
    <source>
        <dbReference type="PROSITE" id="PS50173"/>
    </source>
</evidence>
<keyword evidence="5" id="KW-0742">SOS response</keyword>
<dbReference type="GO" id="GO:0009432">
    <property type="term" value="P:SOS response"/>
    <property type="evidence" value="ECO:0007669"/>
    <property type="project" value="UniProtKB-KW"/>
</dbReference>
<keyword evidence="3" id="KW-0741">SOS mutagenesis</keyword>
<dbReference type="EMBL" id="JABXYJ010000017">
    <property type="protein sequence ID" value="NVO79474.1"/>
    <property type="molecule type" value="Genomic_DNA"/>
</dbReference>
<dbReference type="Pfam" id="PF11799">
    <property type="entry name" value="IMS_C"/>
    <property type="match status" value="1"/>
</dbReference>
<feature type="domain" description="UmuC" evidence="6">
    <location>
        <begin position="8"/>
        <end position="192"/>
    </location>
</feature>
<proteinExistence type="inferred from homology"/>
<evidence type="ECO:0000256" key="5">
    <source>
        <dbReference type="ARBA" id="ARBA00023236"/>
    </source>
</evidence>
<dbReference type="PANTHER" id="PTHR11076">
    <property type="entry name" value="DNA REPAIR POLYMERASE UMUC / TRANSFERASE FAMILY MEMBER"/>
    <property type="match status" value="1"/>
</dbReference>
<name>A0A850QSY2_9BURK</name>
<dbReference type="Gene3D" id="3.30.70.270">
    <property type="match status" value="1"/>
</dbReference>
<dbReference type="InterPro" id="IPR043128">
    <property type="entry name" value="Rev_trsase/Diguanyl_cyclase"/>
</dbReference>
<dbReference type="RefSeq" id="WP_176805197.1">
    <property type="nucleotide sequence ID" value="NZ_JABXYJ010000017.1"/>
</dbReference>
<dbReference type="InterPro" id="IPR001126">
    <property type="entry name" value="UmuC"/>
</dbReference>
<dbReference type="GO" id="GO:0006281">
    <property type="term" value="P:DNA repair"/>
    <property type="evidence" value="ECO:0007669"/>
    <property type="project" value="UniProtKB-KW"/>
</dbReference>
<dbReference type="InterPro" id="IPR043502">
    <property type="entry name" value="DNA/RNA_pol_sf"/>
</dbReference>
<keyword evidence="2" id="KW-0227">DNA damage</keyword>
<dbReference type="Pfam" id="PF13438">
    <property type="entry name" value="DUF4113"/>
    <property type="match status" value="1"/>
</dbReference>
<comment type="similarity">
    <text evidence="1">Belongs to the DNA polymerase type-Y family.</text>
</comment>
<dbReference type="SUPFAM" id="SSF56672">
    <property type="entry name" value="DNA/RNA polymerases"/>
    <property type="match status" value="1"/>
</dbReference>
<dbReference type="InterPro" id="IPR025188">
    <property type="entry name" value="DUF4113"/>
</dbReference>
<keyword evidence="8" id="KW-1185">Reference proteome</keyword>
<dbReference type="InterPro" id="IPR017961">
    <property type="entry name" value="DNA_pol_Y-fam_little_finger"/>
</dbReference>
<keyword evidence="4" id="KW-0234">DNA repair</keyword>
<dbReference type="Proteomes" id="UP000588051">
    <property type="component" value="Unassembled WGS sequence"/>
</dbReference>
<dbReference type="GO" id="GO:0042276">
    <property type="term" value="P:error-prone translesion synthesis"/>
    <property type="evidence" value="ECO:0007669"/>
    <property type="project" value="TreeGrafter"/>
</dbReference>
<comment type="caution">
    <text evidence="7">The sequence shown here is derived from an EMBL/GenBank/DDBJ whole genome shotgun (WGS) entry which is preliminary data.</text>
</comment>
<gene>
    <name evidence="7" type="ORF">HV832_16775</name>
</gene>
<evidence type="ECO:0000313" key="7">
    <source>
        <dbReference type="EMBL" id="NVO79474.1"/>
    </source>
</evidence>
<accession>A0A850QSY2</accession>
<dbReference type="GO" id="GO:0003887">
    <property type="term" value="F:DNA-directed DNA polymerase activity"/>
    <property type="evidence" value="ECO:0007669"/>
    <property type="project" value="TreeGrafter"/>
</dbReference>
<evidence type="ECO:0000256" key="1">
    <source>
        <dbReference type="ARBA" id="ARBA00010945"/>
    </source>
</evidence>
<dbReference type="Pfam" id="PF00817">
    <property type="entry name" value="IMS"/>
    <property type="match status" value="1"/>
</dbReference>
<evidence type="ECO:0000313" key="8">
    <source>
        <dbReference type="Proteomes" id="UP000588051"/>
    </source>
</evidence>
<dbReference type="AlphaFoldDB" id="A0A850QSY2"/>
<dbReference type="Gene3D" id="3.40.1170.60">
    <property type="match status" value="1"/>
</dbReference>
<dbReference type="InterPro" id="IPR050116">
    <property type="entry name" value="DNA_polymerase-Y"/>
</dbReference>
<dbReference type="Gene3D" id="1.10.150.20">
    <property type="entry name" value="5' to 3' exonuclease, C-terminal subdomain"/>
    <property type="match status" value="1"/>
</dbReference>
<evidence type="ECO:0000256" key="4">
    <source>
        <dbReference type="ARBA" id="ARBA00023204"/>
    </source>
</evidence>
<dbReference type="PANTHER" id="PTHR11076:SF34">
    <property type="entry name" value="PROTEIN UMUC"/>
    <property type="match status" value="1"/>
</dbReference>
<evidence type="ECO:0000256" key="3">
    <source>
        <dbReference type="ARBA" id="ARBA00023199"/>
    </source>
</evidence>
<dbReference type="PROSITE" id="PS50173">
    <property type="entry name" value="UMUC"/>
    <property type="match status" value="1"/>
</dbReference>
<reference evidence="7 8" key="1">
    <citation type="submission" date="2020-06" db="EMBL/GenBank/DDBJ databases">
        <authorList>
            <person name="Qiu C."/>
            <person name="Liu Z."/>
        </authorList>
    </citation>
    <scope>NUCLEOTIDE SEQUENCE [LARGE SCALE GENOMIC DNA]</scope>
    <source>
        <strain evidence="7 8">EM 1</strain>
    </source>
</reference>
<dbReference type="CDD" id="cd01700">
    <property type="entry name" value="PolY_Pol_V_umuC"/>
    <property type="match status" value="1"/>
</dbReference>